<feature type="region of interest" description="Disordered" evidence="10">
    <location>
        <begin position="361"/>
        <end position="391"/>
    </location>
</feature>
<gene>
    <name evidence="13" type="ORF">KI387_003806</name>
</gene>
<accession>A0AA38LNH6</accession>
<evidence type="ECO:0000256" key="9">
    <source>
        <dbReference type="ARBA" id="ARBA00023136"/>
    </source>
</evidence>
<keyword evidence="7" id="KW-0067">ATP-binding</keyword>
<evidence type="ECO:0000259" key="12">
    <source>
        <dbReference type="PROSITE" id="PS50893"/>
    </source>
</evidence>
<dbReference type="InterPro" id="IPR003439">
    <property type="entry name" value="ABC_transporter-like_ATP-bd"/>
</dbReference>
<protein>
    <recommendedName>
        <fullName evidence="12">ABC transporter domain-containing protein</fullName>
    </recommendedName>
</protein>
<dbReference type="InterPro" id="IPR034003">
    <property type="entry name" value="ABCG_PDR_2"/>
</dbReference>
<dbReference type="InterPro" id="IPR013581">
    <property type="entry name" value="PDR_assoc"/>
</dbReference>
<dbReference type="GO" id="GO:0140359">
    <property type="term" value="F:ABC-type transporter activity"/>
    <property type="evidence" value="ECO:0007669"/>
    <property type="project" value="InterPro"/>
</dbReference>
<dbReference type="PANTHER" id="PTHR48040">
    <property type="entry name" value="PLEIOTROPIC DRUG RESISTANCE PROTEIN 1-LIKE ISOFORM X1"/>
    <property type="match status" value="1"/>
</dbReference>
<keyword evidence="8 11" id="KW-1133">Transmembrane helix</keyword>
<dbReference type="PROSITE" id="PS50893">
    <property type="entry name" value="ABC_TRANSPORTER_2"/>
    <property type="match status" value="1"/>
</dbReference>
<evidence type="ECO:0000256" key="2">
    <source>
        <dbReference type="ARBA" id="ARBA00006012"/>
    </source>
</evidence>
<evidence type="ECO:0000256" key="6">
    <source>
        <dbReference type="ARBA" id="ARBA00022741"/>
    </source>
</evidence>
<evidence type="ECO:0000256" key="8">
    <source>
        <dbReference type="ARBA" id="ARBA00022989"/>
    </source>
</evidence>
<feature type="transmembrane region" description="Helical" evidence="11">
    <location>
        <begin position="749"/>
        <end position="768"/>
    </location>
</feature>
<evidence type="ECO:0000256" key="7">
    <source>
        <dbReference type="ARBA" id="ARBA00022840"/>
    </source>
</evidence>
<keyword evidence="4 11" id="KW-0812">Transmembrane</keyword>
<dbReference type="InterPro" id="IPR013525">
    <property type="entry name" value="ABC2_TM"/>
</dbReference>
<dbReference type="InterPro" id="IPR029481">
    <property type="entry name" value="ABC_trans_N"/>
</dbReference>
<evidence type="ECO:0000256" key="5">
    <source>
        <dbReference type="ARBA" id="ARBA00022737"/>
    </source>
</evidence>
<dbReference type="SUPFAM" id="SSF52540">
    <property type="entry name" value="P-loop containing nucleoside triphosphate hydrolases"/>
    <property type="match status" value="2"/>
</dbReference>
<evidence type="ECO:0000256" key="11">
    <source>
        <dbReference type="SAM" id="Phobius"/>
    </source>
</evidence>
<feature type="non-terminal residue" evidence="13">
    <location>
        <position position="1"/>
    </location>
</feature>
<dbReference type="InterPro" id="IPR003593">
    <property type="entry name" value="AAA+_ATPase"/>
</dbReference>
<dbReference type="Pfam" id="PF01061">
    <property type="entry name" value="ABC2_membrane"/>
    <property type="match status" value="1"/>
</dbReference>
<dbReference type="CDD" id="cd03232">
    <property type="entry name" value="ABCG_PDR_domain2"/>
    <property type="match status" value="1"/>
</dbReference>
<proteinExistence type="inferred from homology"/>
<evidence type="ECO:0000313" key="13">
    <source>
        <dbReference type="EMBL" id="KAH9331698.1"/>
    </source>
</evidence>
<feature type="domain" description="ABC transporter" evidence="12">
    <location>
        <begin position="403"/>
        <end position="656"/>
    </location>
</feature>
<evidence type="ECO:0000256" key="3">
    <source>
        <dbReference type="ARBA" id="ARBA00022448"/>
    </source>
</evidence>
<evidence type="ECO:0000256" key="4">
    <source>
        <dbReference type="ARBA" id="ARBA00022692"/>
    </source>
</evidence>
<dbReference type="GO" id="GO:0016020">
    <property type="term" value="C:membrane"/>
    <property type="evidence" value="ECO:0007669"/>
    <property type="project" value="UniProtKB-SubCell"/>
</dbReference>
<dbReference type="GO" id="GO:0016887">
    <property type="term" value="F:ATP hydrolysis activity"/>
    <property type="evidence" value="ECO:0007669"/>
    <property type="project" value="InterPro"/>
</dbReference>
<organism evidence="13 14">
    <name type="scientific">Taxus chinensis</name>
    <name type="common">Chinese yew</name>
    <name type="synonym">Taxus wallichiana var. chinensis</name>
    <dbReference type="NCBI Taxonomy" id="29808"/>
    <lineage>
        <taxon>Eukaryota</taxon>
        <taxon>Viridiplantae</taxon>
        <taxon>Streptophyta</taxon>
        <taxon>Embryophyta</taxon>
        <taxon>Tracheophyta</taxon>
        <taxon>Spermatophyta</taxon>
        <taxon>Pinopsida</taxon>
        <taxon>Pinidae</taxon>
        <taxon>Conifers II</taxon>
        <taxon>Cupressales</taxon>
        <taxon>Taxaceae</taxon>
        <taxon>Taxus</taxon>
    </lineage>
</organism>
<dbReference type="FunFam" id="3.40.50.300:FF:000059">
    <property type="entry name" value="ABC transporter G family member 40"/>
    <property type="match status" value="1"/>
</dbReference>
<dbReference type="Pfam" id="PF14510">
    <property type="entry name" value="ABC_trans_N"/>
    <property type="match status" value="1"/>
</dbReference>
<comment type="subcellular location">
    <subcellularLocation>
        <location evidence="1">Membrane</location>
        <topology evidence="1">Multi-pass membrane protein</topology>
    </subcellularLocation>
</comment>
<dbReference type="AlphaFoldDB" id="A0AA38LNH6"/>
<sequence length="773" mass="86521">MSSSIELDVGESWRGSLRQGSTRLFERSTSAFSQSRNNHDEEEALKWAAIEKLPTYNRLRTSILKNVHQENGGLDEVDVRHIELETRQQLLDRLVKVADEDNERLLQRLRQRIDRVGIKLPEVEVRYEHLNLDADVHVGGRALPTLFNWTANMVEGVLQLLHLYKGNKTAMTILRNSSGVVKPGRMTLLLGPPASGKTTLLLALAGKLDKSLRVLGLDICAETMVGDAMQRGISGGQKKRVTTGEMIVGASKALFMDEISTEDIKGWWIWGYWISPLMYAQNGIAVNEFLASRWLKENIGVQLLHSRGLFSDSWWYWLSIGVLFGYNVLFNVLYTLALHYLDPLGKPQALISKEDLEQKKESTTGIQGVGISQRQRGSNVSNKSDSGEGGKKGMVLPFQPLAMVFDNVNYYVDMPAAMKQQGITEDRLQLLRGVSGTFRPGVLTCLMGVSGAGKTTLMDVLAGRKTGGYIEGSITISGYPKKQETFARISGYCEQNDIHSPYVTVHESLIYSAWLRLPKEVDRETREMFVDEVMELVELSNLKGALVGLPGVNGLSTEQRKRLTIAVELVANPSIIFMDEPTSGLDARAAAIVMRTVRNTVDTGRTVVCTIHQPSIDIFESFDELVLMKRGGQMIYVGPLGRHSQYLIDYFEAVEGVPQITAGYNPATWMLESTSVGAELRLGVDFADIYRNSSLYQQNQAKIMELGTPVPGSKDLYFKSQFSQSFLTQTWACLWKQNWSYWRNPEYNAVRFFFTLVTALMFGTNFLGNLGRK</sequence>
<keyword evidence="14" id="KW-1185">Reference proteome</keyword>
<comment type="caution">
    <text evidence="13">The sequence shown here is derived from an EMBL/GenBank/DDBJ whole genome shotgun (WGS) entry which is preliminary data.</text>
</comment>
<name>A0AA38LNH6_TAXCH</name>
<dbReference type="PANTHER" id="PTHR48040:SF13">
    <property type="entry name" value="ABC TRANSPORTER G FAMILY MEMBER 31"/>
    <property type="match status" value="1"/>
</dbReference>
<dbReference type="EMBL" id="JAHRHJ020000001">
    <property type="protein sequence ID" value="KAH9331698.1"/>
    <property type="molecule type" value="Genomic_DNA"/>
</dbReference>
<dbReference type="Proteomes" id="UP000824469">
    <property type="component" value="Unassembled WGS sequence"/>
</dbReference>
<evidence type="ECO:0000313" key="14">
    <source>
        <dbReference type="Proteomes" id="UP000824469"/>
    </source>
</evidence>
<evidence type="ECO:0000256" key="10">
    <source>
        <dbReference type="SAM" id="MobiDB-lite"/>
    </source>
</evidence>
<keyword evidence="5" id="KW-0677">Repeat</keyword>
<comment type="similarity">
    <text evidence="2">Belongs to the ABC transporter superfamily. ABCG family. PDR (TC 3.A.1.205) subfamily.</text>
</comment>
<dbReference type="Pfam" id="PF08370">
    <property type="entry name" value="PDR_assoc"/>
    <property type="match status" value="1"/>
</dbReference>
<keyword evidence="9 11" id="KW-0472">Membrane</keyword>
<dbReference type="Pfam" id="PF00005">
    <property type="entry name" value="ABC_tran"/>
    <property type="match status" value="1"/>
</dbReference>
<reference evidence="13 14" key="1">
    <citation type="journal article" date="2021" name="Nat. Plants">
        <title>The Taxus genome provides insights into paclitaxel biosynthesis.</title>
        <authorList>
            <person name="Xiong X."/>
            <person name="Gou J."/>
            <person name="Liao Q."/>
            <person name="Li Y."/>
            <person name="Zhou Q."/>
            <person name="Bi G."/>
            <person name="Li C."/>
            <person name="Du R."/>
            <person name="Wang X."/>
            <person name="Sun T."/>
            <person name="Guo L."/>
            <person name="Liang H."/>
            <person name="Lu P."/>
            <person name="Wu Y."/>
            <person name="Zhang Z."/>
            <person name="Ro D.K."/>
            <person name="Shang Y."/>
            <person name="Huang S."/>
            <person name="Yan J."/>
        </authorList>
    </citation>
    <scope>NUCLEOTIDE SEQUENCE [LARGE SCALE GENOMIC DNA]</scope>
    <source>
        <strain evidence="13">Ta-2019</strain>
    </source>
</reference>
<dbReference type="OMA" id="WMLESTS"/>
<dbReference type="GO" id="GO:0005524">
    <property type="term" value="F:ATP binding"/>
    <property type="evidence" value="ECO:0007669"/>
    <property type="project" value="UniProtKB-KW"/>
</dbReference>
<keyword evidence="6" id="KW-0547">Nucleotide-binding</keyword>
<evidence type="ECO:0000256" key="1">
    <source>
        <dbReference type="ARBA" id="ARBA00004141"/>
    </source>
</evidence>
<dbReference type="SMART" id="SM00382">
    <property type="entry name" value="AAA"/>
    <property type="match status" value="2"/>
</dbReference>
<keyword evidence="3" id="KW-0813">Transport</keyword>
<feature type="compositionally biased region" description="Polar residues" evidence="10">
    <location>
        <begin position="363"/>
        <end position="384"/>
    </location>
</feature>
<dbReference type="Gene3D" id="3.40.50.300">
    <property type="entry name" value="P-loop containing nucleotide triphosphate hydrolases"/>
    <property type="match status" value="2"/>
</dbReference>
<dbReference type="InterPro" id="IPR027417">
    <property type="entry name" value="P-loop_NTPase"/>
</dbReference>